<proteinExistence type="predicted"/>
<accession>A0A2S7UYK8</accession>
<dbReference type="RefSeq" id="WP_105052856.1">
    <property type="nucleotide sequence ID" value="NZ_BMYG01000006.1"/>
</dbReference>
<protein>
    <submittedName>
        <fullName evidence="1">Uncharacterized protein</fullName>
    </submittedName>
</protein>
<sequence>MNTDVDLKSGICRLKDFGQNFCQNTLSDEDKQEMEALLSIIRSYILSQQSTRTVQTTQIVNNYQEIISLLNKPASISQIAMLSSRIDNLWQYSGA</sequence>
<gene>
    <name evidence="1" type="ORF">BTO11_12190</name>
</gene>
<reference evidence="1 2" key="1">
    <citation type="submission" date="2016-12" db="EMBL/GenBank/DDBJ databases">
        <title>Diversity of luminous bacteria.</title>
        <authorList>
            <person name="Yoshizawa S."/>
            <person name="Kogure K."/>
        </authorList>
    </citation>
    <scope>NUCLEOTIDE SEQUENCE [LARGE SCALE GENOMIC DNA]</scope>
    <source>
        <strain evidence="1 2">SA4-48</strain>
    </source>
</reference>
<organism evidence="1 2">
    <name type="scientific">Psychrosphaera saromensis</name>
    <dbReference type="NCBI Taxonomy" id="716813"/>
    <lineage>
        <taxon>Bacteria</taxon>
        <taxon>Pseudomonadati</taxon>
        <taxon>Pseudomonadota</taxon>
        <taxon>Gammaproteobacteria</taxon>
        <taxon>Alteromonadales</taxon>
        <taxon>Pseudoalteromonadaceae</taxon>
        <taxon>Psychrosphaera</taxon>
    </lineage>
</organism>
<dbReference type="Proteomes" id="UP000239007">
    <property type="component" value="Unassembled WGS sequence"/>
</dbReference>
<dbReference type="AlphaFoldDB" id="A0A2S7UYK8"/>
<evidence type="ECO:0000313" key="2">
    <source>
        <dbReference type="Proteomes" id="UP000239007"/>
    </source>
</evidence>
<comment type="caution">
    <text evidence="1">The sequence shown here is derived from an EMBL/GenBank/DDBJ whole genome shotgun (WGS) entry which is preliminary data.</text>
</comment>
<evidence type="ECO:0000313" key="1">
    <source>
        <dbReference type="EMBL" id="PQJ54340.1"/>
    </source>
</evidence>
<dbReference type="EMBL" id="MSCH01000003">
    <property type="protein sequence ID" value="PQJ54340.1"/>
    <property type="molecule type" value="Genomic_DNA"/>
</dbReference>
<keyword evidence="2" id="KW-1185">Reference proteome</keyword>
<name>A0A2S7UYK8_9GAMM</name>